<proteinExistence type="predicted"/>
<gene>
    <name evidence="1" type="ORF">COLO4_36051</name>
</gene>
<dbReference type="InterPro" id="IPR011989">
    <property type="entry name" value="ARM-like"/>
</dbReference>
<evidence type="ECO:0000313" key="1">
    <source>
        <dbReference type="EMBL" id="OMO55334.1"/>
    </source>
</evidence>
<dbReference type="AlphaFoldDB" id="A0A1R3GB72"/>
<evidence type="ECO:0000313" key="2">
    <source>
        <dbReference type="Proteomes" id="UP000187203"/>
    </source>
</evidence>
<dbReference type="InterPro" id="IPR016024">
    <property type="entry name" value="ARM-type_fold"/>
</dbReference>
<protein>
    <submittedName>
        <fullName evidence="1">Armadillo-like helical</fullName>
    </submittedName>
</protein>
<accession>A0A1R3GB72</accession>
<name>A0A1R3GB72_9ROSI</name>
<dbReference type="Proteomes" id="UP000187203">
    <property type="component" value="Unassembled WGS sequence"/>
</dbReference>
<sequence length="120" mass="13123">MAVGWLLRGMRFGSKWMKKDVVASVSNLVESGAKFIIGDASEVAPLLELFQVDDSSTRKHAAYAKMNLSSVNGNTKKFVEAGAIKIMLQKISELEHDALAQEPLEILALFSTESKKPLLS</sequence>
<organism evidence="1 2">
    <name type="scientific">Corchorus olitorius</name>
    <dbReference type="NCBI Taxonomy" id="93759"/>
    <lineage>
        <taxon>Eukaryota</taxon>
        <taxon>Viridiplantae</taxon>
        <taxon>Streptophyta</taxon>
        <taxon>Embryophyta</taxon>
        <taxon>Tracheophyta</taxon>
        <taxon>Spermatophyta</taxon>
        <taxon>Magnoliopsida</taxon>
        <taxon>eudicotyledons</taxon>
        <taxon>Gunneridae</taxon>
        <taxon>Pentapetalae</taxon>
        <taxon>rosids</taxon>
        <taxon>malvids</taxon>
        <taxon>Malvales</taxon>
        <taxon>Malvaceae</taxon>
        <taxon>Grewioideae</taxon>
        <taxon>Apeibeae</taxon>
        <taxon>Corchorus</taxon>
    </lineage>
</organism>
<dbReference type="Gene3D" id="1.25.10.10">
    <property type="entry name" value="Leucine-rich Repeat Variant"/>
    <property type="match status" value="1"/>
</dbReference>
<dbReference type="EMBL" id="AWUE01022985">
    <property type="protein sequence ID" value="OMO55334.1"/>
    <property type="molecule type" value="Genomic_DNA"/>
</dbReference>
<keyword evidence="2" id="KW-1185">Reference proteome</keyword>
<dbReference type="SUPFAM" id="SSF48371">
    <property type="entry name" value="ARM repeat"/>
    <property type="match status" value="1"/>
</dbReference>
<comment type="caution">
    <text evidence="1">The sequence shown here is derived from an EMBL/GenBank/DDBJ whole genome shotgun (WGS) entry which is preliminary data.</text>
</comment>
<reference evidence="2" key="1">
    <citation type="submission" date="2013-09" db="EMBL/GenBank/DDBJ databases">
        <title>Corchorus olitorius genome sequencing.</title>
        <authorList>
            <person name="Alam M."/>
            <person name="Haque M.S."/>
            <person name="Islam M.S."/>
            <person name="Emdad E.M."/>
            <person name="Islam M.M."/>
            <person name="Ahmed B."/>
            <person name="Halim A."/>
            <person name="Hossen Q.M.M."/>
            <person name="Hossain M.Z."/>
            <person name="Ahmed R."/>
            <person name="Khan M.M."/>
            <person name="Islam R."/>
            <person name="Rashid M.M."/>
            <person name="Khan S.A."/>
            <person name="Rahman M.S."/>
            <person name="Alam M."/>
            <person name="Yahiya A.S."/>
            <person name="Khan M.S."/>
            <person name="Azam M.S."/>
            <person name="Haque T."/>
            <person name="Lashkar M.Z.H."/>
            <person name="Akhand A.I."/>
            <person name="Morshed G."/>
            <person name="Roy S."/>
            <person name="Uddin K.S."/>
            <person name="Rabeya T."/>
            <person name="Hossain A.S."/>
            <person name="Chowdhury A."/>
            <person name="Snigdha A.R."/>
            <person name="Mortoza M.S."/>
            <person name="Matin S.A."/>
            <person name="Hoque S.M.E."/>
            <person name="Islam M.K."/>
            <person name="Roy D.K."/>
            <person name="Haider R."/>
            <person name="Moosa M.M."/>
            <person name="Elias S.M."/>
            <person name="Hasan A.M."/>
            <person name="Jahan S."/>
            <person name="Shafiuddin M."/>
            <person name="Mahmood N."/>
            <person name="Shommy N.S."/>
        </authorList>
    </citation>
    <scope>NUCLEOTIDE SEQUENCE [LARGE SCALE GENOMIC DNA]</scope>
    <source>
        <strain evidence="2">cv. O-4</strain>
    </source>
</reference>